<feature type="domain" description="DNA mismatch repair proteins mutS family" evidence="4">
    <location>
        <begin position="239"/>
        <end position="426"/>
    </location>
</feature>
<dbReference type="PANTHER" id="PTHR11361">
    <property type="entry name" value="DNA MISMATCH REPAIR PROTEIN MUTS FAMILY MEMBER"/>
    <property type="match status" value="1"/>
</dbReference>
<evidence type="ECO:0000313" key="5">
    <source>
        <dbReference type="EMBL" id="RBL91731.1"/>
    </source>
</evidence>
<dbReference type="InterPro" id="IPR045076">
    <property type="entry name" value="MutS"/>
</dbReference>
<dbReference type="AlphaFoldDB" id="A0A365Y0E8"/>
<sequence>MTENAYLNKEIISIFDYTNNTGAKEFLRGLFERKGVSYDDIISRQALLSTFVQHWGILEGFSYQRYDFEEVYNFTTTLKSSYEEESVDWVNLIFNRDRHRIKSRCSQAVLFLDKLYVSYFQRISSIAFPLSFQLYPDSIISFIKVLEIEPLADSVKKGTGLSLTDIPGFLKRLLKAGKSGELAAFWQSLFVFEAFWSVAKGIKVRNFVFPVITADRLLLEKFYHPMIKNPVANDFSNCNNVMLLTGPNMAGKSTVLKSISICVLLAHLGFAVPANRCEVPFYDDFLISINVTDDIQNGYSHFMQEIVNLKEILQKAVNGKKCFAVFDEMFCGTNIDDAIDITCSTVKGMVHLKGSFFIISTHLYQLNNLLPEGSFEAWQLEAMVDDGMPRHTYVLKKGWSQLKFGKLLFEKEGLNKLLKAGEQEII</sequence>
<evidence type="ECO:0000256" key="3">
    <source>
        <dbReference type="ARBA" id="ARBA00023125"/>
    </source>
</evidence>
<dbReference type="OrthoDB" id="9802448at2"/>
<comment type="caution">
    <text evidence="5">The sequence shown here is derived from an EMBL/GenBank/DDBJ whole genome shotgun (WGS) entry which is preliminary data.</text>
</comment>
<organism evidence="5 6">
    <name type="scientific">Chitinophaga flava</name>
    <dbReference type="NCBI Taxonomy" id="2259036"/>
    <lineage>
        <taxon>Bacteria</taxon>
        <taxon>Pseudomonadati</taxon>
        <taxon>Bacteroidota</taxon>
        <taxon>Chitinophagia</taxon>
        <taxon>Chitinophagales</taxon>
        <taxon>Chitinophagaceae</taxon>
        <taxon>Chitinophaga</taxon>
    </lineage>
</organism>
<dbReference type="GO" id="GO:0005524">
    <property type="term" value="F:ATP binding"/>
    <property type="evidence" value="ECO:0007669"/>
    <property type="project" value="UniProtKB-KW"/>
</dbReference>
<evidence type="ECO:0000256" key="2">
    <source>
        <dbReference type="ARBA" id="ARBA00022840"/>
    </source>
</evidence>
<dbReference type="Proteomes" id="UP000253410">
    <property type="component" value="Unassembled WGS sequence"/>
</dbReference>
<dbReference type="SUPFAM" id="SSF52540">
    <property type="entry name" value="P-loop containing nucleoside triphosphate hydrolases"/>
    <property type="match status" value="1"/>
</dbReference>
<dbReference type="GO" id="GO:0030983">
    <property type="term" value="F:mismatched DNA binding"/>
    <property type="evidence" value="ECO:0007669"/>
    <property type="project" value="InterPro"/>
</dbReference>
<keyword evidence="1" id="KW-0547">Nucleotide-binding</keyword>
<dbReference type="GO" id="GO:0140664">
    <property type="term" value="F:ATP-dependent DNA damage sensor activity"/>
    <property type="evidence" value="ECO:0007669"/>
    <property type="project" value="InterPro"/>
</dbReference>
<dbReference type="RefSeq" id="WP_113614331.1">
    <property type="nucleotide sequence ID" value="NZ_QFFJ01000001.1"/>
</dbReference>
<dbReference type="SMART" id="SM00534">
    <property type="entry name" value="MUTSac"/>
    <property type="match status" value="1"/>
</dbReference>
<evidence type="ECO:0000256" key="1">
    <source>
        <dbReference type="ARBA" id="ARBA00022741"/>
    </source>
</evidence>
<dbReference type="InterPro" id="IPR027417">
    <property type="entry name" value="P-loop_NTPase"/>
</dbReference>
<dbReference type="EMBL" id="QFFJ01000001">
    <property type="protein sequence ID" value="RBL91731.1"/>
    <property type="molecule type" value="Genomic_DNA"/>
</dbReference>
<keyword evidence="6" id="KW-1185">Reference proteome</keyword>
<accession>A0A365Y0E8</accession>
<keyword evidence="2" id="KW-0067">ATP-binding</keyword>
<dbReference type="Gene3D" id="3.40.50.300">
    <property type="entry name" value="P-loop containing nucleotide triphosphate hydrolases"/>
    <property type="match status" value="1"/>
</dbReference>
<protein>
    <recommendedName>
        <fullName evidence="4">DNA mismatch repair proteins mutS family domain-containing protein</fullName>
    </recommendedName>
</protein>
<dbReference type="GO" id="GO:0006298">
    <property type="term" value="P:mismatch repair"/>
    <property type="evidence" value="ECO:0007669"/>
    <property type="project" value="InterPro"/>
</dbReference>
<dbReference type="InterPro" id="IPR000432">
    <property type="entry name" value="DNA_mismatch_repair_MutS_C"/>
</dbReference>
<name>A0A365Y0E8_9BACT</name>
<keyword evidence="3" id="KW-0238">DNA-binding</keyword>
<reference evidence="5 6" key="1">
    <citation type="submission" date="2018-05" db="EMBL/GenBank/DDBJ databases">
        <title>Chitinophaga sp. K3CV102501T nov., isolated from isolated from a monsoon evergreen broad-leaved forest soil.</title>
        <authorList>
            <person name="Lv Y."/>
        </authorList>
    </citation>
    <scope>NUCLEOTIDE SEQUENCE [LARGE SCALE GENOMIC DNA]</scope>
    <source>
        <strain evidence="5 6">GDMCC 1.1325</strain>
    </source>
</reference>
<gene>
    <name evidence="5" type="ORF">DF182_03745</name>
</gene>
<dbReference type="Pfam" id="PF00488">
    <property type="entry name" value="MutS_V"/>
    <property type="match status" value="1"/>
</dbReference>
<evidence type="ECO:0000259" key="4">
    <source>
        <dbReference type="SMART" id="SM00534"/>
    </source>
</evidence>
<evidence type="ECO:0000313" key="6">
    <source>
        <dbReference type="Proteomes" id="UP000253410"/>
    </source>
</evidence>
<proteinExistence type="predicted"/>